<name>A0AAU9E8E9_9BACT</name>
<dbReference type="InterPro" id="IPR028081">
    <property type="entry name" value="Leu-bd"/>
</dbReference>
<evidence type="ECO:0000313" key="5">
    <source>
        <dbReference type="EMBL" id="BEQ13428.1"/>
    </source>
</evidence>
<dbReference type="PANTHER" id="PTHR30483:SF6">
    <property type="entry name" value="PERIPLASMIC BINDING PROTEIN OF ABC TRANSPORTER FOR NATURAL AMINO ACIDS"/>
    <property type="match status" value="1"/>
</dbReference>
<evidence type="ECO:0000313" key="6">
    <source>
        <dbReference type="Proteomes" id="UP001366166"/>
    </source>
</evidence>
<evidence type="ECO:0000256" key="2">
    <source>
        <dbReference type="ARBA" id="ARBA00022729"/>
    </source>
</evidence>
<sequence length="403" mass="43457">MCVSTKTLSRALRLLGLMAMAGLLLVSPALTGTGTAETKTIKILSNNPFSGKAASWGFSQDRGVGLAVEQVNKAGGIKIGGETYMWEKIQCDNRYIPADAVSCLKRGVAQGIKFMCTLGGAVTKPQIPLINKDKIVTLAAIAGGADFTNANNKYLFRTMPSADLTMAIEGIKIYKKLGVKRLVLLTADNVLGHSDAKTLENALKVNNMSNILVAEEFVPIDTGDFTPALTRVLAKNPDHIEGGAWPAAGLALLIKQARELGYKGTITNLTGAPKVDPLVKIGGKKNVEGVIMLRLWPPDQLPTQAFKDYWAEYRKRYNQDPGANSWEGYMAFMHLSAAVAKAQSLDPDKIVATMRDLKIESLLGELKLIGKDNPLLPGYGINNQYTSPLPVTVLKDGKPAIYK</sequence>
<dbReference type="InterPro" id="IPR051010">
    <property type="entry name" value="BCAA_transport"/>
</dbReference>
<gene>
    <name evidence="5" type="ORF">FAK_04940</name>
</gene>
<feature type="signal peptide" evidence="3">
    <location>
        <begin position="1"/>
        <end position="31"/>
    </location>
</feature>
<feature type="chain" id="PRO_5043538135" evidence="3">
    <location>
        <begin position="32"/>
        <end position="403"/>
    </location>
</feature>
<dbReference type="AlphaFoldDB" id="A0AAU9E8E9"/>
<keyword evidence="6" id="KW-1185">Reference proteome</keyword>
<dbReference type="RefSeq" id="WP_338605106.1">
    <property type="nucleotide sequence ID" value="NZ_AP028679.1"/>
</dbReference>
<evidence type="ECO:0000259" key="4">
    <source>
        <dbReference type="Pfam" id="PF13458"/>
    </source>
</evidence>
<evidence type="ECO:0000256" key="1">
    <source>
        <dbReference type="ARBA" id="ARBA00010062"/>
    </source>
</evidence>
<dbReference type="PANTHER" id="PTHR30483">
    <property type="entry name" value="LEUCINE-SPECIFIC-BINDING PROTEIN"/>
    <property type="match status" value="1"/>
</dbReference>
<proteinExistence type="inferred from homology"/>
<dbReference type="EMBL" id="AP028679">
    <property type="protein sequence ID" value="BEQ13428.1"/>
    <property type="molecule type" value="Genomic_DNA"/>
</dbReference>
<protein>
    <submittedName>
        <fullName evidence="5">Branched-chain amino acid ABC transporter substrate-binding protein</fullName>
    </submittedName>
</protein>
<dbReference type="KEGG" id="dmp:FAK_04940"/>
<dbReference type="Pfam" id="PF13458">
    <property type="entry name" value="Peripla_BP_6"/>
    <property type="match status" value="1"/>
</dbReference>
<dbReference type="Gene3D" id="3.40.50.2300">
    <property type="match status" value="2"/>
</dbReference>
<feature type="domain" description="Leucine-binding protein" evidence="4">
    <location>
        <begin position="40"/>
        <end position="374"/>
    </location>
</feature>
<keyword evidence="2 3" id="KW-0732">Signal</keyword>
<reference evidence="6" key="1">
    <citation type="journal article" date="2023" name="Arch. Microbiol.">
        <title>Desulfoferula mesophilus gen. nov. sp. nov., a mesophilic sulfate-reducing bacterium isolated from a brackish lake sediment.</title>
        <authorList>
            <person name="Watanabe T."/>
            <person name="Yabe T."/>
            <person name="Tsuji J.M."/>
            <person name="Fukui M."/>
        </authorList>
    </citation>
    <scope>NUCLEOTIDE SEQUENCE [LARGE SCALE GENOMIC DNA]</scope>
    <source>
        <strain evidence="6">12FAK</strain>
    </source>
</reference>
<dbReference type="InterPro" id="IPR028082">
    <property type="entry name" value="Peripla_BP_I"/>
</dbReference>
<comment type="similarity">
    <text evidence="1">Belongs to the leucine-binding protein family.</text>
</comment>
<dbReference type="SUPFAM" id="SSF53822">
    <property type="entry name" value="Periplasmic binding protein-like I"/>
    <property type="match status" value="1"/>
</dbReference>
<dbReference type="Proteomes" id="UP001366166">
    <property type="component" value="Chromosome"/>
</dbReference>
<accession>A0AAU9E8E9</accession>
<evidence type="ECO:0000256" key="3">
    <source>
        <dbReference type="SAM" id="SignalP"/>
    </source>
</evidence>
<organism evidence="5 6">
    <name type="scientific">Desulfoferula mesophila</name>
    <dbReference type="NCBI Taxonomy" id="3058419"/>
    <lineage>
        <taxon>Bacteria</taxon>
        <taxon>Pseudomonadati</taxon>
        <taxon>Thermodesulfobacteriota</taxon>
        <taxon>Desulfarculia</taxon>
        <taxon>Desulfarculales</taxon>
        <taxon>Desulfarculaceae</taxon>
        <taxon>Desulfoferula</taxon>
    </lineage>
</organism>